<feature type="region of interest" description="Disordered" evidence="1">
    <location>
        <begin position="513"/>
        <end position="588"/>
    </location>
</feature>
<evidence type="ECO:0000259" key="2">
    <source>
        <dbReference type="SMART" id="SM01327"/>
    </source>
</evidence>
<feature type="region of interest" description="Disordered" evidence="1">
    <location>
        <begin position="321"/>
        <end position="362"/>
    </location>
</feature>
<feature type="compositionally biased region" description="Basic and acidic residues" evidence="1">
    <location>
        <begin position="342"/>
        <end position="361"/>
    </location>
</feature>
<dbReference type="EMBL" id="LSSL01003863">
    <property type="protein sequence ID" value="OLY80031.1"/>
    <property type="molecule type" value="Genomic_DNA"/>
</dbReference>
<accession>A0A1R0GT15</accession>
<dbReference type="PANTHER" id="PTHR28089">
    <property type="entry name" value="PROTEIN ZDS1-RELATED"/>
    <property type="match status" value="1"/>
</dbReference>
<feature type="region of interest" description="Disordered" evidence="1">
    <location>
        <begin position="379"/>
        <end position="452"/>
    </location>
</feature>
<keyword evidence="4" id="KW-1185">Reference proteome</keyword>
<feature type="domain" description="Protein Zds1 C-terminal" evidence="2">
    <location>
        <begin position="454"/>
        <end position="506"/>
    </location>
</feature>
<sequence>MSSNWVNVDFSPISDFNSDLFLYPQADTSTSLKLPIANPDSPPFKIKNNIQTVADSNSSNFLHSNSSASVSTNYFNDYDDNILLNDSPSFQKISCFSPPLNSNHALESTPNDFFSSTPLSPKLDPIDNLVDIPKDDSCLDILKPLVWLPARVHPELSPGQYSEWINKYGSHIRTLECSTKRRNSILGSRKSSISDPKEGNSFPSSDSSLEAKDLFLATGGMIRQPNNIPYMINVDRESSLKRSKLVNKRRDSRSQRHGHQTKNQDKQSSNLSEVFPASSSTSKKLKSPILEPKNSISNTLLDNKSSDADFSAISSPVIGKSDKSATIEVPAEKPSNNISKVSSDKASKLKPKDPVKKTDSIKKKKKLFQNGIHFFGIGKKSSNDKASSKQSDDISRLDTTSRDLDSSTDPSPFDQDPECLSVQSDQAPFNKHNMPSILTPVRPDPSTNTKTIGASISPIKPIVRYPLHVERAIYQLAGIKLSDPKRPLHQQVLLSNMMYWYFDLINPFKPSLTQPPVGNNTNHNDLDDDGHNYTGSDYTRNGPSSSMYSYSSESYSENNFSDENNYNYDMPNSENRGEINLPQNPQSTTLISPIIDSRIGGYDYITDDSLESDESITAAIISNNDLIEPNTTNSSESAQTQKSKSVSDTSISSTETVSDHHIADIFPHTKSKKNNNKYGIGIFSWNKSKKPDKKSSSVSVASLPPEIRSSLGYNFSSANGSNVTLAKVLPSGSILNGNNEDDDDDDDDIPLVLYQTSRNTPSFYV</sequence>
<feature type="compositionally biased region" description="Polar residues" evidence="1">
    <location>
        <begin position="513"/>
        <end position="523"/>
    </location>
</feature>
<dbReference type="Proteomes" id="UP000187455">
    <property type="component" value="Unassembled WGS sequence"/>
</dbReference>
<dbReference type="GO" id="GO:0005737">
    <property type="term" value="C:cytoplasm"/>
    <property type="evidence" value="ECO:0007669"/>
    <property type="project" value="TreeGrafter"/>
</dbReference>
<feature type="region of interest" description="Disordered" evidence="1">
    <location>
        <begin position="185"/>
        <end position="206"/>
    </location>
</feature>
<dbReference type="AlphaFoldDB" id="A0A1R0GT15"/>
<organism evidence="3 4">
    <name type="scientific">Smittium mucronatum</name>
    <dbReference type="NCBI Taxonomy" id="133383"/>
    <lineage>
        <taxon>Eukaryota</taxon>
        <taxon>Fungi</taxon>
        <taxon>Fungi incertae sedis</taxon>
        <taxon>Zoopagomycota</taxon>
        <taxon>Kickxellomycotina</taxon>
        <taxon>Harpellomycetes</taxon>
        <taxon>Harpellales</taxon>
        <taxon>Legeriomycetaceae</taxon>
        <taxon>Smittium</taxon>
    </lineage>
</organism>
<name>A0A1R0GT15_9FUNG</name>
<feature type="region of interest" description="Disordered" evidence="1">
    <location>
        <begin position="239"/>
        <end position="290"/>
    </location>
</feature>
<dbReference type="InterPro" id="IPR013941">
    <property type="entry name" value="ZDS1_C"/>
</dbReference>
<evidence type="ECO:0000256" key="1">
    <source>
        <dbReference type="SAM" id="MobiDB-lite"/>
    </source>
</evidence>
<feature type="region of interest" description="Disordered" evidence="1">
    <location>
        <begin position="627"/>
        <end position="656"/>
    </location>
</feature>
<feature type="compositionally biased region" description="Low complexity" evidence="1">
    <location>
        <begin position="642"/>
        <end position="656"/>
    </location>
</feature>
<dbReference type="OrthoDB" id="5589766at2759"/>
<dbReference type="GO" id="GO:0030010">
    <property type="term" value="P:establishment of cell polarity"/>
    <property type="evidence" value="ECO:0007669"/>
    <property type="project" value="TreeGrafter"/>
</dbReference>
<dbReference type="STRING" id="133383.A0A1R0GT15"/>
<protein>
    <submittedName>
        <fullName evidence="3">Protein zds1</fullName>
    </submittedName>
</protein>
<feature type="compositionally biased region" description="Polar residues" evidence="1">
    <location>
        <begin position="185"/>
        <end position="194"/>
    </location>
</feature>
<feature type="compositionally biased region" description="Polar residues" evidence="1">
    <location>
        <begin position="627"/>
        <end position="641"/>
    </location>
</feature>
<evidence type="ECO:0000313" key="3">
    <source>
        <dbReference type="EMBL" id="OLY80031.1"/>
    </source>
</evidence>
<reference evidence="3 4" key="1">
    <citation type="journal article" date="2016" name="Mol. Biol. Evol.">
        <title>Genome-Wide Survey of Gut Fungi (Harpellales) Reveals the First Horizontally Transferred Ubiquitin Gene from a Mosquito Host.</title>
        <authorList>
            <person name="Wang Y."/>
            <person name="White M.M."/>
            <person name="Kvist S."/>
            <person name="Moncalvo J.M."/>
        </authorList>
    </citation>
    <scope>NUCLEOTIDE SEQUENCE [LARGE SCALE GENOMIC DNA]</scope>
    <source>
        <strain evidence="3 4">ALG-7-W6</strain>
    </source>
</reference>
<dbReference type="Pfam" id="PF08632">
    <property type="entry name" value="Zds_C"/>
    <property type="match status" value="1"/>
</dbReference>
<dbReference type="InterPro" id="IPR040206">
    <property type="entry name" value="Zds1/2"/>
</dbReference>
<gene>
    <name evidence="3" type="ORF">AYI68_g5884</name>
</gene>
<comment type="caution">
    <text evidence="3">The sequence shown here is derived from an EMBL/GenBank/DDBJ whole genome shotgun (WGS) entry which is preliminary data.</text>
</comment>
<feature type="compositionally biased region" description="Basic and acidic residues" evidence="1">
    <location>
        <begin position="381"/>
        <end position="405"/>
    </location>
</feature>
<feature type="compositionally biased region" description="Polar residues" evidence="1">
    <location>
        <begin position="533"/>
        <end position="543"/>
    </location>
</feature>
<feature type="compositionally biased region" description="Polar residues" evidence="1">
    <location>
        <begin position="266"/>
        <end position="282"/>
    </location>
</feature>
<dbReference type="PANTHER" id="PTHR28089:SF1">
    <property type="entry name" value="PROTEIN ZDS1-RELATED"/>
    <property type="match status" value="1"/>
</dbReference>
<dbReference type="SMART" id="SM01327">
    <property type="entry name" value="Zds_C"/>
    <property type="match status" value="1"/>
</dbReference>
<evidence type="ECO:0000313" key="4">
    <source>
        <dbReference type="Proteomes" id="UP000187455"/>
    </source>
</evidence>
<proteinExistence type="predicted"/>
<dbReference type="GO" id="GO:0010971">
    <property type="term" value="P:positive regulation of G2/M transition of mitotic cell cycle"/>
    <property type="evidence" value="ECO:0007669"/>
    <property type="project" value="TreeGrafter"/>
</dbReference>
<feature type="compositionally biased region" description="Low complexity" evidence="1">
    <location>
        <begin position="544"/>
        <end position="568"/>
    </location>
</feature>